<protein>
    <submittedName>
        <fullName evidence="1">Uncharacterized protein</fullName>
    </submittedName>
</protein>
<sequence>MPYIVMLQTFSHLLGCNYSIRNHIMLSVAMRNTQFFSP</sequence>
<organism evidence="1">
    <name type="scientific">Arundo donax</name>
    <name type="common">Giant reed</name>
    <name type="synonym">Donax arundinaceus</name>
    <dbReference type="NCBI Taxonomy" id="35708"/>
    <lineage>
        <taxon>Eukaryota</taxon>
        <taxon>Viridiplantae</taxon>
        <taxon>Streptophyta</taxon>
        <taxon>Embryophyta</taxon>
        <taxon>Tracheophyta</taxon>
        <taxon>Spermatophyta</taxon>
        <taxon>Magnoliopsida</taxon>
        <taxon>Liliopsida</taxon>
        <taxon>Poales</taxon>
        <taxon>Poaceae</taxon>
        <taxon>PACMAD clade</taxon>
        <taxon>Arundinoideae</taxon>
        <taxon>Arundineae</taxon>
        <taxon>Arundo</taxon>
    </lineage>
</organism>
<name>A0A0A8Y7J0_ARUDO</name>
<reference evidence="1" key="1">
    <citation type="submission" date="2014-09" db="EMBL/GenBank/DDBJ databases">
        <authorList>
            <person name="Magalhaes I.L.F."/>
            <person name="Oliveira U."/>
            <person name="Santos F.R."/>
            <person name="Vidigal T.H.D.A."/>
            <person name="Brescovit A.D."/>
            <person name="Santos A.J."/>
        </authorList>
    </citation>
    <scope>NUCLEOTIDE SEQUENCE</scope>
    <source>
        <tissue evidence="1">Shoot tissue taken approximately 20 cm above the soil surface</tissue>
    </source>
</reference>
<accession>A0A0A8Y7J0</accession>
<proteinExistence type="predicted"/>
<dbReference type="EMBL" id="GBRH01278253">
    <property type="protein sequence ID" value="JAD19642.1"/>
    <property type="molecule type" value="Transcribed_RNA"/>
</dbReference>
<reference evidence="1" key="2">
    <citation type="journal article" date="2015" name="Data Brief">
        <title>Shoot transcriptome of the giant reed, Arundo donax.</title>
        <authorList>
            <person name="Barrero R.A."/>
            <person name="Guerrero F.D."/>
            <person name="Moolhuijzen P."/>
            <person name="Goolsby J.A."/>
            <person name="Tidwell J."/>
            <person name="Bellgard S.E."/>
            <person name="Bellgard M.I."/>
        </authorList>
    </citation>
    <scope>NUCLEOTIDE SEQUENCE</scope>
    <source>
        <tissue evidence="1">Shoot tissue taken approximately 20 cm above the soil surface</tissue>
    </source>
</reference>
<evidence type="ECO:0000313" key="1">
    <source>
        <dbReference type="EMBL" id="JAD19642.1"/>
    </source>
</evidence>
<dbReference type="AlphaFoldDB" id="A0A0A8Y7J0"/>